<name>A0ABU9B844_9BURK</name>
<dbReference type="InterPro" id="IPR006076">
    <property type="entry name" value="FAD-dep_OxRdtase"/>
</dbReference>
<dbReference type="PANTHER" id="PTHR13847:SF289">
    <property type="entry name" value="GLYCINE OXIDASE"/>
    <property type="match status" value="1"/>
</dbReference>
<keyword evidence="4" id="KW-1185">Reference proteome</keyword>
<sequence length="416" mass="44292">MTQTRQRMLVIGGGIVGTCCALSLQRAGHAVVMIDPAEPGDSTAKWSCGQISVGEIIPLSKPAIIQAAPGWLMDQTGPLAMRVGALPGILPWFLRFASNARKPRIHEISAALASLTRHVFADYAPLIEAAGDSRLIGQRPVLHLFGSAEAVAREHAYIARRRELGFASEPVGAAEIAELEPALAGRFQHGLLLPQWRFVSDTEGFIQAMTRCFEAAGGQRVRGDVHQILEDGGRASGVRLSGGATFSADQLVLAAGAGARRFFRQLGLNVPLQGVAGYQALLPDPGVDIRHSVIHAQGGFCFTPMSRGLQIGGTIEFAGHDAEPNFKRAEIILAKAKALLPQLNTRGVEFGVGHRPLLPDTKPIIDRCRRLPNVLLAVGHGQLGLTLGATTGRLITELATHGGATQDISAFSAYRY</sequence>
<dbReference type="RefSeq" id="WP_341373724.1">
    <property type="nucleotide sequence ID" value="NZ_JBBUTF010000006.1"/>
</dbReference>
<comment type="caution">
    <text evidence="3">The sequence shown here is derived from an EMBL/GenBank/DDBJ whole genome shotgun (WGS) entry which is preliminary data.</text>
</comment>
<dbReference type="SUPFAM" id="SSF54373">
    <property type="entry name" value="FAD-linked reductases, C-terminal domain"/>
    <property type="match status" value="1"/>
</dbReference>
<reference evidence="3 4" key="1">
    <citation type="submission" date="2024-04" db="EMBL/GenBank/DDBJ databases">
        <title>Novel species of the genus Ideonella isolated from streams.</title>
        <authorList>
            <person name="Lu H."/>
        </authorList>
    </citation>
    <scope>NUCLEOTIDE SEQUENCE [LARGE SCALE GENOMIC DNA]</scope>
    <source>
        <strain evidence="3 4">BYS139W</strain>
    </source>
</reference>
<dbReference type="Gene3D" id="3.30.9.10">
    <property type="entry name" value="D-Amino Acid Oxidase, subunit A, domain 2"/>
    <property type="match status" value="1"/>
</dbReference>
<evidence type="ECO:0000313" key="4">
    <source>
        <dbReference type="Proteomes" id="UP001368500"/>
    </source>
</evidence>
<dbReference type="InterPro" id="IPR036188">
    <property type="entry name" value="FAD/NAD-bd_sf"/>
</dbReference>
<feature type="domain" description="FAD dependent oxidoreductase" evidence="2">
    <location>
        <begin position="9"/>
        <end position="398"/>
    </location>
</feature>
<evidence type="ECO:0000313" key="3">
    <source>
        <dbReference type="EMBL" id="MEK8025939.1"/>
    </source>
</evidence>
<dbReference type="Gene3D" id="3.50.50.60">
    <property type="entry name" value="FAD/NAD(P)-binding domain"/>
    <property type="match status" value="2"/>
</dbReference>
<dbReference type="EMBL" id="JBBUTF010000006">
    <property type="protein sequence ID" value="MEK8025939.1"/>
    <property type="molecule type" value="Genomic_DNA"/>
</dbReference>
<gene>
    <name evidence="3" type="ORF">AACH11_08190</name>
</gene>
<keyword evidence="1" id="KW-0560">Oxidoreductase</keyword>
<protein>
    <submittedName>
        <fullName evidence="3">FAD-dependent oxidoreductase</fullName>
    </submittedName>
</protein>
<dbReference type="SUPFAM" id="SSF51905">
    <property type="entry name" value="FAD/NAD(P)-binding domain"/>
    <property type="match status" value="1"/>
</dbReference>
<organism evidence="3 4">
    <name type="scientific">Pseudaquabacterium rugosum</name>
    <dbReference type="NCBI Taxonomy" id="2984194"/>
    <lineage>
        <taxon>Bacteria</taxon>
        <taxon>Pseudomonadati</taxon>
        <taxon>Pseudomonadota</taxon>
        <taxon>Betaproteobacteria</taxon>
        <taxon>Burkholderiales</taxon>
        <taxon>Sphaerotilaceae</taxon>
        <taxon>Pseudaquabacterium</taxon>
    </lineage>
</organism>
<dbReference type="Proteomes" id="UP001368500">
    <property type="component" value="Unassembled WGS sequence"/>
</dbReference>
<dbReference type="PANTHER" id="PTHR13847">
    <property type="entry name" value="SARCOSINE DEHYDROGENASE-RELATED"/>
    <property type="match status" value="1"/>
</dbReference>
<evidence type="ECO:0000256" key="1">
    <source>
        <dbReference type="ARBA" id="ARBA00023002"/>
    </source>
</evidence>
<proteinExistence type="predicted"/>
<accession>A0ABU9B844</accession>
<dbReference type="Pfam" id="PF01266">
    <property type="entry name" value="DAO"/>
    <property type="match status" value="1"/>
</dbReference>
<evidence type="ECO:0000259" key="2">
    <source>
        <dbReference type="Pfam" id="PF01266"/>
    </source>
</evidence>